<dbReference type="Proteomes" id="UP001501844">
    <property type="component" value="Unassembled WGS sequence"/>
</dbReference>
<comment type="caution">
    <text evidence="1">The sequence shown here is derived from an EMBL/GenBank/DDBJ whole genome shotgun (WGS) entry which is preliminary data.</text>
</comment>
<keyword evidence="2" id="KW-1185">Reference proteome</keyword>
<name>A0ABP8FHP7_9BACT</name>
<organism evidence="1 2">
    <name type="scientific">Nibribacter koreensis</name>
    <dbReference type="NCBI Taxonomy" id="1084519"/>
    <lineage>
        <taxon>Bacteria</taxon>
        <taxon>Pseudomonadati</taxon>
        <taxon>Bacteroidota</taxon>
        <taxon>Cytophagia</taxon>
        <taxon>Cytophagales</taxon>
        <taxon>Hymenobacteraceae</taxon>
        <taxon>Nibribacter</taxon>
    </lineage>
</organism>
<gene>
    <name evidence="1" type="ORF">GCM10023183_16680</name>
</gene>
<dbReference type="EMBL" id="BAABGX010000002">
    <property type="protein sequence ID" value="GAA4303769.1"/>
    <property type="molecule type" value="Genomic_DNA"/>
</dbReference>
<accession>A0ABP8FHP7</accession>
<evidence type="ECO:0000313" key="1">
    <source>
        <dbReference type="EMBL" id="GAA4303769.1"/>
    </source>
</evidence>
<reference evidence="2" key="1">
    <citation type="journal article" date="2019" name="Int. J. Syst. Evol. Microbiol.">
        <title>The Global Catalogue of Microorganisms (GCM) 10K type strain sequencing project: providing services to taxonomists for standard genome sequencing and annotation.</title>
        <authorList>
            <consortium name="The Broad Institute Genomics Platform"/>
            <consortium name="The Broad Institute Genome Sequencing Center for Infectious Disease"/>
            <person name="Wu L."/>
            <person name="Ma J."/>
        </authorList>
    </citation>
    <scope>NUCLEOTIDE SEQUENCE [LARGE SCALE GENOMIC DNA]</scope>
    <source>
        <strain evidence="2">JCM 17917</strain>
    </source>
</reference>
<evidence type="ECO:0000313" key="2">
    <source>
        <dbReference type="Proteomes" id="UP001501844"/>
    </source>
</evidence>
<protein>
    <recommendedName>
        <fullName evidence="3">TonB C-terminal domain-containing protein</fullName>
    </recommendedName>
</protein>
<sequence length="149" mass="16774">MLVTAQAQIPINNLKELSQAVSTNLAKPDWEELDKLCIQSVVFMKFDISESGKTQNITFSKTAPPAVKDMLKAAVNTIIVNGHAKEIRGKTFLQPFIFMYEVGCQNTLEDRLNKDQFHQNLLTMLSFEEPLTTPLSCTVLPPLMQSSKW</sequence>
<proteinExistence type="predicted"/>
<evidence type="ECO:0008006" key="3">
    <source>
        <dbReference type="Google" id="ProtNLM"/>
    </source>
</evidence>